<comment type="caution">
    <text evidence="2">The sequence shown here is derived from an EMBL/GenBank/DDBJ whole genome shotgun (WGS) entry which is preliminary data.</text>
</comment>
<reference evidence="1 4" key="2">
    <citation type="journal article" date="2018" name="Nat. Biotechnol.">
        <title>A standardized bacterial taxonomy based on genome phylogeny substantially revises the tree of life.</title>
        <authorList>
            <person name="Parks D.H."/>
            <person name="Chuvochina M."/>
            <person name="Waite D.W."/>
            <person name="Rinke C."/>
            <person name="Skarshewski A."/>
            <person name="Chaumeil P.A."/>
            <person name="Hugenholtz P."/>
        </authorList>
    </citation>
    <scope>NUCLEOTIDE SEQUENCE [LARGE SCALE GENOMIC DNA]</scope>
    <source>
        <strain evidence="1">UBA8557</strain>
    </source>
</reference>
<organism evidence="2 3">
    <name type="scientific">Hyphomonas atlantica</name>
    <dbReference type="NCBI Taxonomy" id="1280948"/>
    <lineage>
        <taxon>Bacteria</taxon>
        <taxon>Pseudomonadati</taxon>
        <taxon>Pseudomonadota</taxon>
        <taxon>Alphaproteobacteria</taxon>
        <taxon>Hyphomonadales</taxon>
        <taxon>Hyphomonadaceae</taxon>
        <taxon>Hyphomonas</taxon>
    </lineage>
</organism>
<evidence type="ECO:0000313" key="2">
    <source>
        <dbReference type="EMBL" id="KCZ63662.1"/>
    </source>
</evidence>
<dbReference type="Proteomes" id="UP000259173">
    <property type="component" value="Unassembled WGS sequence"/>
</dbReference>
<keyword evidence="3" id="KW-1185">Reference proteome</keyword>
<dbReference type="EMBL" id="AWFH01000005">
    <property type="protein sequence ID" value="KCZ63662.1"/>
    <property type="molecule type" value="Genomic_DNA"/>
</dbReference>
<name>A0A059E7Z3_9PROT</name>
<evidence type="ECO:0000313" key="3">
    <source>
        <dbReference type="Proteomes" id="UP000024547"/>
    </source>
</evidence>
<dbReference type="EMBL" id="DMBR01000017">
    <property type="protein sequence ID" value="HAE93020.1"/>
    <property type="molecule type" value="Genomic_DNA"/>
</dbReference>
<dbReference type="STRING" id="1280948.HY36_14315"/>
<evidence type="ECO:0000313" key="4">
    <source>
        <dbReference type="Proteomes" id="UP000259173"/>
    </source>
</evidence>
<dbReference type="AlphaFoldDB" id="A0A059E7Z3"/>
<protein>
    <recommendedName>
        <fullName evidence="5">Lipoprotein</fullName>
    </recommendedName>
</protein>
<dbReference type="Proteomes" id="UP000024547">
    <property type="component" value="Unassembled WGS sequence"/>
</dbReference>
<gene>
    <name evidence="1" type="ORF">DCG65_00560</name>
    <name evidence="2" type="ORF">HY36_14315</name>
</gene>
<dbReference type="PROSITE" id="PS51257">
    <property type="entry name" value="PROKAR_LIPOPROTEIN"/>
    <property type="match status" value="1"/>
</dbReference>
<evidence type="ECO:0000313" key="1">
    <source>
        <dbReference type="EMBL" id="HAE93020.1"/>
    </source>
</evidence>
<proteinExistence type="predicted"/>
<sequence length="79" mass="8556">MSMNNLRNLFITGTLAASLAGCASAPKAFQPLDVIEAEAVRAECGLILPASRLKSGGDFRRRAYQTCKSDVLRELARNE</sequence>
<accession>A0A059E7Z3</accession>
<evidence type="ECO:0008006" key="5">
    <source>
        <dbReference type="Google" id="ProtNLM"/>
    </source>
</evidence>
<reference evidence="2 3" key="1">
    <citation type="journal article" date="2014" name="Antonie Van Leeuwenhoek">
        <title>Hyphomonas beringensis sp. nov. and Hyphomonas chukchiensis sp. nov., isolated from surface seawater of the Bering Sea and Chukchi Sea.</title>
        <authorList>
            <person name="Li C."/>
            <person name="Lai Q."/>
            <person name="Li G."/>
            <person name="Dong C."/>
            <person name="Wang J."/>
            <person name="Liao Y."/>
            <person name="Shao Z."/>
        </authorList>
    </citation>
    <scope>NUCLEOTIDE SEQUENCE [LARGE SCALE GENOMIC DNA]</scope>
    <source>
        <strain evidence="2 3">22II1-22F38</strain>
    </source>
</reference>